<dbReference type="Proteomes" id="UP000636010">
    <property type="component" value="Unassembled WGS sequence"/>
</dbReference>
<reference evidence="3" key="1">
    <citation type="journal article" date="2019" name="Int. J. Syst. Evol. Microbiol.">
        <title>The Global Catalogue of Microorganisms (GCM) 10K type strain sequencing project: providing services to taxonomists for standard genome sequencing and annotation.</title>
        <authorList>
            <consortium name="The Broad Institute Genomics Platform"/>
            <consortium name="The Broad Institute Genome Sequencing Center for Infectious Disease"/>
            <person name="Wu L."/>
            <person name="Ma J."/>
        </authorList>
    </citation>
    <scope>NUCLEOTIDE SEQUENCE [LARGE SCALE GENOMIC DNA]</scope>
    <source>
        <strain evidence="3">CGMCC 1.10832</strain>
    </source>
</reference>
<dbReference type="RefSeq" id="WP_188464268.1">
    <property type="nucleotide sequence ID" value="NZ_BAABHU010000008.1"/>
</dbReference>
<feature type="coiled-coil region" evidence="1">
    <location>
        <begin position="32"/>
        <end position="59"/>
    </location>
</feature>
<accession>A0ABQ1MMZ9</accession>
<comment type="caution">
    <text evidence="2">The sequence shown here is derived from an EMBL/GenBank/DDBJ whole genome shotgun (WGS) entry which is preliminary data.</text>
</comment>
<evidence type="ECO:0000313" key="3">
    <source>
        <dbReference type="Proteomes" id="UP000636010"/>
    </source>
</evidence>
<name>A0ABQ1MMZ9_9BACT</name>
<protein>
    <submittedName>
        <fullName evidence="2">Uncharacterized protein</fullName>
    </submittedName>
</protein>
<organism evidence="2 3">
    <name type="scientific">Marivirga lumbricoides</name>
    <dbReference type="NCBI Taxonomy" id="1046115"/>
    <lineage>
        <taxon>Bacteria</taxon>
        <taxon>Pseudomonadati</taxon>
        <taxon>Bacteroidota</taxon>
        <taxon>Cytophagia</taxon>
        <taxon>Cytophagales</taxon>
        <taxon>Marivirgaceae</taxon>
        <taxon>Marivirga</taxon>
    </lineage>
</organism>
<keyword evidence="1" id="KW-0175">Coiled coil</keyword>
<dbReference type="EMBL" id="BMEC01000008">
    <property type="protein sequence ID" value="GGC39992.1"/>
    <property type="molecule type" value="Genomic_DNA"/>
</dbReference>
<proteinExistence type="predicted"/>
<gene>
    <name evidence="2" type="ORF">GCM10011506_26860</name>
</gene>
<evidence type="ECO:0000256" key="1">
    <source>
        <dbReference type="SAM" id="Coils"/>
    </source>
</evidence>
<evidence type="ECO:0000313" key="2">
    <source>
        <dbReference type="EMBL" id="GGC39992.1"/>
    </source>
</evidence>
<sequence>MIKKKDTLKDLNEFMRNQPLKEEEETSYLEKKPTALAEVERLKEDIKKLEELPEGALNEDKIAELISKTALTHGLSERQVLFNICEKVLNTLKETDSADVMLHNTILYLKHTDLVLSKLK</sequence>
<keyword evidence="3" id="KW-1185">Reference proteome</keyword>